<dbReference type="PANTHER" id="PTHR11630:SF43">
    <property type="entry name" value="DNA REPLICATION LICENSING FACTOR MCM6"/>
    <property type="match status" value="1"/>
</dbReference>
<dbReference type="Gene3D" id="2.20.28.10">
    <property type="match status" value="1"/>
</dbReference>
<dbReference type="Pfam" id="PF18263">
    <property type="entry name" value="WHD_MCM6"/>
    <property type="match status" value="1"/>
</dbReference>
<evidence type="ECO:0000259" key="16">
    <source>
        <dbReference type="PROSITE" id="PS50051"/>
    </source>
</evidence>
<evidence type="ECO:0000256" key="1">
    <source>
        <dbReference type="ARBA" id="ARBA00004123"/>
    </source>
</evidence>
<dbReference type="GO" id="GO:0016787">
    <property type="term" value="F:hydrolase activity"/>
    <property type="evidence" value="ECO:0007669"/>
    <property type="project" value="UniProtKB-KW"/>
</dbReference>
<comment type="function">
    <text evidence="12">Probable component of the MCM2-7 complex (MCM complex) that may function as a DNA helicase and which is essential to undergo a single round of replication initiation and elongation per cell cycle in eukaryotic cells.</text>
</comment>
<evidence type="ECO:0000256" key="2">
    <source>
        <dbReference type="ARBA" id="ARBA00008010"/>
    </source>
</evidence>
<dbReference type="PANTHER" id="PTHR11630">
    <property type="entry name" value="DNA REPLICATION LICENSING FACTOR MCM FAMILY MEMBER"/>
    <property type="match status" value="1"/>
</dbReference>
<dbReference type="InterPro" id="IPR001208">
    <property type="entry name" value="MCM_dom"/>
</dbReference>
<evidence type="ECO:0000256" key="6">
    <source>
        <dbReference type="ARBA" id="ARBA00022806"/>
    </source>
</evidence>
<evidence type="ECO:0000256" key="10">
    <source>
        <dbReference type="ARBA" id="ARBA00023306"/>
    </source>
</evidence>
<feature type="region of interest" description="Disordered" evidence="15">
    <location>
        <begin position="661"/>
        <end position="746"/>
    </location>
</feature>
<keyword evidence="5 14" id="KW-0378">Hydrolase</keyword>
<comment type="catalytic activity">
    <reaction evidence="11 14">
        <text>ATP + H2O = ADP + phosphate + H(+)</text>
        <dbReference type="Rhea" id="RHEA:13065"/>
        <dbReference type="ChEBI" id="CHEBI:15377"/>
        <dbReference type="ChEBI" id="CHEBI:15378"/>
        <dbReference type="ChEBI" id="CHEBI:30616"/>
        <dbReference type="ChEBI" id="CHEBI:43474"/>
        <dbReference type="ChEBI" id="CHEBI:456216"/>
        <dbReference type="EC" id="3.6.4.12"/>
    </reaction>
</comment>
<dbReference type="Pfam" id="PF14551">
    <property type="entry name" value="MCM_N"/>
    <property type="match status" value="1"/>
</dbReference>
<protein>
    <recommendedName>
        <fullName evidence="14">DNA replication licensing factor MCM6</fullName>
        <ecNumber evidence="14">3.6.4.12</ecNumber>
    </recommendedName>
</protein>
<evidence type="ECO:0000256" key="5">
    <source>
        <dbReference type="ARBA" id="ARBA00022801"/>
    </source>
</evidence>
<feature type="domain" description="MCM C-terminal AAA(+) ATPase" evidence="16">
    <location>
        <begin position="340"/>
        <end position="546"/>
    </location>
</feature>
<evidence type="ECO:0000313" key="18">
    <source>
        <dbReference type="Proteomes" id="UP000612055"/>
    </source>
</evidence>
<evidence type="ECO:0000313" key="17">
    <source>
        <dbReference type="EMBL" id="KAG2499995.1"/>
    </source>
</evidence>
<feature type="compositionally biased region" description="Basic and acidic residues" evidence="15">
    <location>
        <begin position="680"/>
        <end position="689"/>
    </location>
</feature>
<dbReference type="GO" id="GO:0006270">
    <property type="term" value="P:DNA replication initiation"/>
    <property type="evidence" value="ECO:0007669"/>
    <property type="project" value="UniProtKB-UniRule"/>
</dbReference>
<gene>
    <name evidence="17" type="ORF">HYH03_002277</name>
</gene>
<keyword evidence="18" id="KW-1185">Reference proteome</keyword>
<dbReference type="GO" id="GO:0000347">
    <property type="term" value="C:THO complex"/>
    <property type="evidence" value="ECO:0007669"/>
    <property type="project" value="UniProtKB-ARBA"/>
</dbReference>
<evidence type="ECO:0000256" key="13">
    <source>
        <dbReference type="RuleBase" id="RU004070"/>
    </source>
</evidence>
<keyword evidence="9" id="KW-0539">Nucleus</keyword>
<dbReference type="PROSITE" id="PS00847">
    <property type="entry name" value="MCM_1"/>
    <property type="match status" value="1"/>
</dbReference>
<comment type="subcellular location">
    <subcellularLocation>
        <location evidence="1 14">Nucleus</location>
    </subcellularLocation>
</comment>
<evidence type="ECO:0000256" key="4">
    <source>
        <dbReference type="ARBA" id="ARBA00022741"/>
    </source>
</evidence>
<accession>A0A835YBP9</accession>
<feature type="compositionally biased region" description="Basic and acidic residues" evidence="15">
    <location>
        <begin position="708"/>
        <end position="728"/>
    </location>
</feature>
<evidence type="ECO:0000256" key="14">
    <source>
        <dbReference type="RuleBase" id="RU368064"/>
    </source>
</evidence>
<dbReference type="InterPro" id="IPR041024">
    <property type="entry name" value="Mcm6_C"/>
</dbReference>
<reference evidence="17" key="1">
    <citation type="journal article" date="2020" name="bioRxiv">
        <title>Comparative genomics of Chlamydomonas.</title>
        <authorList>
            <person name="Craig R.J."/>
            <person name="Hasan A.R."/>
            <person name="Ness R.W."/>
            <person name="Keightley P.D."/>
        </authorList>
    </citation>
    <scope>NUCLEOTIDE SEQUENCE</scope>
    <source>
        <strain evidence="17">CCAP 11/70</strain>
    </source>
</reference>
<proteinExistence type="inferred from homology"/>
<keyword evidence="10 14" id="KW-0131">Cell cycle</keyword>
<dbReference type="GO" id="GO:0005524">
    <property type="term" value="F:ATP binding"/>
    <property type="evidence" value="ECO:0007669"/>
    <property type="project" value="UniProtKB-UniRule"/>
</dbReference>
<dbReference type="SUPFAM" id="SSF52540">
    <property type="entry name" value="P-loop containing nucleoside triphosphate hydrolases"/>
    <property type="match status" value="1"/>
</dbReference>
<evidence type="ECO:0000256" key="11">
    <source>
        <dbReference type="ARBA" id="ARBA00047995"/>
    </source>
</evidence>
<dbReference type="AlphaFoldDB" id="A0A835YBP9"/>
<sequence>MSQDQQGEIDWTPDVAEEHFLQFLNEYKQSEDEMEPHFVTAVKELKELDKYTLYVHVLDLNAHDPSLCAYITTNYGRVEAALRRALHSFIKQLEPGLAESNREYYVAFVNSWAQRLRDLRTSKLSQLTAFSGTVTRTSEVRPELLYGAFKCMDCNTITTGVPQQFKYSPPIICTNPTCGNKQRWTLVREQSVFCDWQRLKVQESVEEVPAGCLPRTIDVIMRHEAVETAKAGDKMLFSGQLVVVPDVAALSAPGEKVALKEGGGGRNQGGSDGVSGLGKSVASRELTYRVMFLASCAQATDVNKGMANIRPDTDESTEDILKEYADGGAAFVAMSRDPQIYQNLTRSICPSVFGHESIKQAVLLLLFGGVHKKTPEGINLRGDINVAIVGDPSCAKSQILKYVSSFLPRAVYTSGKASSAAGLTASVVKEPENNEFAIEAGALMLADNGICCIDEFDKMDVKDQVAIHEAMEQQTISIAKAGIQATLNARASILAAANPMGGRYDKSKPLKYNVALPPAILSRFDLLHVMVDDTTEATDARIAAHIISVHRSQAQAFDVPFDTETLQHYIRYARSIKPEITPESRSEMVRAYKELRQDDAAPGTQSSYRITVRQLEALVRLSEAMARVHCDPVIKPHYVKEAKRLLRASILKIEQSDTLLDDELPVPDMGGLARQPFDAPEARIERGEDVSADGAENDENAPPVGAKRGADASEEERQTKRVRTDKPAAEPAADGAGAGVPPPKEPVRVSAQKFAYVKSMLAKKLREERDAYLRRMPAVRAEADEGSEAPGGARDLPEPGIRQEALLGWYLDQESQKGKVASQEAALQELEVVTKIINHLIRKGDTLAVLLKPDRDAGETAEAYLARVQAERTLQLHDNYAPDDE</sequence>
<dbReference type="PRINTS" id="PR01662">
    <property type="entry name" value="MCMPROTEIN6"/>
</dbReference>
<dbReference type="GO" id="GO:0000727">
    <property type="term" value="P:double-strand break repair via break-induced replication"/>
    <property type="evidence" value="ECO:0007669"/>
    <property type="project" value="TreeGrafter"/>
</dbReference>
<dbReference type="OrthoDB" id="1744952at2759"/>
<keyword evidence="4 13" id="KW-0547">Nucleotide-binding</keyword>
<dbReference type="GO" id="GO:1990518">
    <property type="term" value="F:single-stranded 3'-5' DNA helicase activity"/>
    <property type="evidence" value="ECO:0007669"/>
    <property type="project" value="TreeGrafter"/>
</dbReference>
<dbReference type="InterPro" id="IPR033762">
    <property type="entry name" value="MCM_OB"/>
</dbReference>
<dbReference type="SMART" id="SM00350">
    <property type="entry name" value="MCM"/>
    <property type="match status" value="1"/>
</dbReference>
<dbReference type="InterPro" id="IPR041562">
    <property type="entry name" value="MCM_lid"/>
</dbReference>
<evidence type="ECO:0000256" key="7">
    <source>
        <dbReference type="ARBA" id="ARBA00022840"/>
    </source>
</evidence>
<dbReference type="InterPro" id="IPR031327">
    <property type="entry name" value="MCM"/>
</dbReference>
<evidence type="ECO:0000256" key="9">
    <source>
        <dbReference type="ARBA" id="ARBA00023242"/>
    </source>
</evidence>
<dbReference type="GO" id="GO:0042555">
    <property type="term" value="C:MCM complex"/>
    <property type="evidence" value="ECO:0007669"/>
    <property type="project" value="UniProtKB-UniRule"/>
</dbReference>
<dbReference type="InterPro" id="IPR018525">
    <property type="entry name" value="MCM_CS"/>
</dbReference>
<dbReference type="Gene3D" id="3.40.50.300">
    <property type="entry name" value="P-loop containing nucleotide triphosphate hydrolases"/>
    <property type="match status" value="1"/>
</dbReference>
<dbReference type="EMBL" id="JAEHOE010000005">
    <property type="protein sequence ID" value="KAG2499995.1"/>
    <property type="molecule type" value="Genomic_DNA"/>
</dbReference>
<dbReference type="CDD" id="cd17757">
    <property type="entry name" value="MCM6"/>
    <property type="match status" value="1"/>
</dbReference>
<dbReference type="EC" id="3.6.4.12" evidence="14"/>
<evidence type="ECO:0000256" key="15">
    <source>
        <dbReference type="SAM" id="MobiDB-lite"/>
    </source>
</evidence>
<dbReference type="InterPro" id="IPR027925">
    <property type="entry name" value="MCM_N"/>
</dbReference>
<comment type="subunit">
    <text evidence="14">Component of the MCM2-7 complex.</text>
</comment>
<dbReference type="SUPFAM" id="SSF50249">
    <property type="entry name" value="Nucleic acid-binding proteins"/>
    <property type="match status" value="1"/>
</dbReference>
<dbReference type="Gene3D" id="3.30.1640.10">
    <property type="entry name" value="mini-chromosome maintenance (MCM) complex, chain A, domain 1"/>
    <property type="match status" value="1"/>
</dbReference>
<name>A0A835YBP9_9CHLO</name>
<dbReference type="InterPro" id="IPR012340">
    <property type="entry name" value="NA-bd_OB-fold"/>
</dbReference>
<comment type="function">
    <text evidence="14">Acts as component of the MCM2-7 complex (MCM complex) which is the replicative helicase essential for 'once per cell cycle' DNA replication initiation and elongation in eukaryotic cells. The active ATPase sites in the MCM2-7 ring are formed through the interaction surfaces of two neighboring subunits such that a critical structure of a conserved arginine finger motif is provided in trans relative to the ATP-binding site of the Walker A box of the adjacent subunit. The six ATPase active sites, however, are likely to contribute differentially to the complex helicase activity.</text>
</comment>
<dbReference type="Gene3D" id="2.40.50.140">
    <property type="entry name" value="Nucleic acid-binding proteins"/>
    <property type="match status" value="1"/>
</dbReference>
<comment type="caution">
    <text evidence="17">The sequence shown here is derived from an EMBL/GenBank/DDBJ whole genome shotgun (WGS) entry which is preliminary data.</text>
</comment>
<organism evidence="17 18">
    <name type="scientific">Edaphochlamys debaryana</name>
    <dbReference type="NCBI Taxonomy" id="47281"/>
    <lineage>
        <taxon>Eukaryota</taxon>
        <taxon>Viridiplantae</taxon>
        <taxon>Chlorophyta</taxon>
        <taxon>core chlorophytes</taxon>
        <taxon>Chlorophyceae</taxon>
        <taxon>CS clade</taxon>
        <taxon>Chlamydomonadales</taxon>
        <taxon>Chlamydomonadales incertae sedis</taxon>
        <taxon>Edaphochlamys</taxon>
    </lineage>
</organism>
<dbReference type="Pfam" id="PF17207">
    <property type="entry name" value="MCM_OB"/>
    <property type="match status" value="1"/>
</dbReference>
<dbReference type="FunFam" id="3.40.50.300:FF:000115">
    <property type="entry name" value="DNA helicase"/>
    <property type="match status" value="1"/>
</dbReference>
<evidence type="ECO:0000256" key="8">
    <source>
        <dbReference type="ARBA" id="ARBA00023125"/>
    </source>
</evidence>
<keyword evidence="7 13" id="KW-0067">ATP-binding</keyword>
<dbReference type="InterPro" id="IPR008049">
    <property type="entry name" value="MCM6"/>
</dbReference>
<dbReference type="Proteomes" id="UP000612055">
    <property type="component" value="Unassembled WGS sequence"/>
</dbReference>
<evidence type="ECO:0000256" key="3">
    <source>
        <dbReference type="ARBA" id="ARBA00022705"/>
    </source>
</evidence>
<comment type="similarity">
    <text evidence="2 13">Belongs to the MCM family.</text>
</comment>
<dbReference type="GO" id="GO:1902969">
    <property type="term" value="P:mitotic DNA replication"/>
    <property type="evidence" value="ECO:0007669"/>
    <property type="project" value="TreeGrafter"/>
</dbReference>
<dbReference type="InterPro" id="IPR027417">
    <property type="entry name" value="P-loop_NTPase"/>
</dbReference>
<dbReference type="Pfam" id="PF00493">
    <property type="entry name" value="MCM"/>
    <property type="match status" value="1"/>
</dbReference>
<dbReference type="Gene3D" id="1.20.58.870">
    <property type="match status" value="1"/>
</dbReference>
<keyword evidence="3 14" id="KW-0235">DNA replication</keyword>
<keyword evidence="8 13" id="KW-0238">DNA-binding</keyword>
<dbReference type="FunFam" id="2.20.28.10:FF:000003">
    <property type="entry name" value="DNA helicase"/>
    <property type="match status" value="1"/>
</dbReference>
<dbReference type="PROSITE" id="PS50051">
    <property type="entry name" value="MCM_2"/>
    <property type="match status" value="1"/>
</dbReference>
<dbReference type="PRINTS" id="PR01657">
    <property type="entry name" value="MCMFAMILY"/>
</dbReference>
<evidence type="ECO:0000256" key="12">
    <source>
        <dbReference type="ARBA" id="ARBA00053280"/>
    </source>
</evidence>
<keyword evidence="6 14" id="KW-0347">Helicase</keyword>
<dbReference type="Pfam" id="PF17855">
    <property type="entry name" value="MCM_lid"/>
    <property type="match status" value="1"/>
</dbReference>
<dbReference type="GO" id="GO:0003697">
    <property type="term" value="F:single-stranded DNA binding"/>
    <property type="evidence" value="ECO:0007669"/>
    <property type="project" value="TreeGrafter"/>
</dbReference>